<feature type="region of interest" description="Disordered" evidence="1">
    <location>
        <begin position="120"/>
        <end position="146"/>
    </location>
</feature>
<evidence type="ECO:0000256" key="1">
    <source>
        <dbReference type="SAM" id="MobiDB-lite"/>
    </source>
</evidence>
<dbReference type="Pfam" id="PF01909">
    <property type="entry name" value="NTP_transf_2"/>
    <property type="match status" value="1"/>
</dbReference>
<comment type="caution">
    <text evidence="3">The sequence shown here is derived from an EMBL/GenBank/DDBJ whole genome shotgun (WGS) entry which is preliminary data.</text>
</comment>
<dbReference type="EMBL" id="JABEMD010000012">
    <property type="protein sequence ID" value="NNH11096.1"/>
    <property type="molecule type" value="Genomic_DNA"/>
</dbReference>
<feature type="domain" description="Polymerase nucleotidyl transferase" evidence="2">
    <location>
        <begin position="29"/>
        <end position="67"/>
    </location>
</feature>
<dbReference type="Gene3D" id="3.30.460.10">
    <property type="entry name" value="Beta Polymerase, domain 2"/>
    <property type="match status" value="1"/>
</dbReference>
<organism evidence="3 4">
    <name type="scientific">Cupriavidus gilardii</name>
    <dbReference type="NCBI Taxonomy" id="82541"/>
    <lineage>
        <taxon>Bacteria</taxon>
        <taxon>Pseudomonadati</taxon>
        <taxon>Pseudomonadota</taxon>
        <taxon>Betaproteobacteria</taxon>
        <taxon>Burkholderiales</taxon>
        <taxon>Burkholderiaceae</taxon>
        <taxon>Cupriavidus</taxon>
    </lineage>
</organism>
<sequence length="146" mass="15479">MEPSTSSIAAQQAMRVALLGALGRCHDAIDAAFVFGSLARGAAAPGSDVDVFIVGDIDFREVVRLFYPVEGTLGRDVNPVVLTARAWRTRVSERDPFLSDVLTRPKLFLIGSEHVLAELGGDQSRRGGPGSEAHQATSGCGQAKSR</sequence>
<evidence type="ECO:0000313" key="3">
    <source>
        <dbReference type="EMBL" id="NNH11096.1"/>
    </source>
</evidence>
<protein>
    <submittedName>
        <fullName evidence="3">Nucleotidyltransferase domain-containing protein</fullName>
    </submittedName>
</protein>
<dbReference type="AlphaFoldDB" id="A0A849B9K5"/>
<dbReference type="RefSeq" id="WP_170265877.1">
    <property type="nucleotide sequence ID" value="NZ_CP130339.1"/>
</dbReference>
<keyword evidence="3" id="KW-0808">Transferase</keyword>
<evidence type="ECO:0000313" key="4">
    <source>
        <dbReference type="Proteomes" id="UP000542973"/>
    </source>
</evidence>
<dbReference type="GO" id="GO:0016779">
    <property type="term" value="F:nucleotidyltransferase activity"/>
    <property type="evidence" value="ECO:0007669"/>
    <property type="project" value="InterPro"/>
</dbReference>
<dbReference type="InterPro" id="IPR043519">
    <property type="entry name" value="NT_sf"/>
</dbReference>
<reference evidence="3 4" key="1">
    <citation type="submission" date="2020-05" db="EMBL/GenBank/DDBJ databases">
        <title>MicrobeNet Type strains.</title>
        <authorList>
            <person name="Nicholson A.C."/>
        </authorList>
    </citation>
    <scope>NUCLEOTIDE SEQUENCE [LARGE SCALE GENOMIC DNA]</scope>
    <source>
        <strain evidence="3 4">ATCC 700815</strain>
    </source>
</reference>
<dbReference type="SUPFAM" id="SSF81301">
    <property type="entry name" value="Nucleotidyltransferase"/>
    <property type="match status" value="1"/>
</dbReference>
<evidence type="ECO:0000259" key="2">
    <source>
        <dbReference type="Pfam" id="PF01909"/>
    </source>
</evidence>
<proteinExistence type="predicted"/>
<dbReference type="CDD" id="cd05403">
    <property type="entry name" value="NT_KNTase_like"/>
    <property type="match status" value="1"/>
</dbReference>
<dbReference type="Proteomes" id="UP000542973">
    <property type="component" value="Unassembled WGS sequence"/>
</dbReference>
<dbReference type="InterPro" id="IPR002934">
    <property type="entry name" value="Polymerase_NTP_transf_dom"/>
</dbReference>
<accession>A0A849B9K5</accession>
<gene>
    <name evidence="3" type="ORF">HLB16_09410</name>
</gene>
<name>A0A849B9K5_9BURK</name>